<comment type="caution">
    <text evidence="14">The sequence shown here is derived from an EMBL/GenBank/DDBJ whole genome shotgun (WGS) entry which is preliminary data.</text>
</comment>
<reference evidence="14" key="2">
    <citation type="submission" date="2021-12" db="EMBL/GenBank/DDBJ databases">
        <title>Resequencing data analysis of finger millet.</title>
        <authorList>
            <person name="Hatakeyama M."/>
            <person name="Aluri S."/>
            <person name="Balachadran M.T."/>
            <person name="Sivarajan S.R."/>
            <person name="Poveda L."/>
            <person name="Shimizu-Inatsugi R."/>
            <person name="Schlapbach R."/>
            <person name="Sreeman S.M."/>
            <person name="Shimizu K.K."/>
        </authorList>
    </citation>
    <scope>NUCLEOTIDE SEQUENCE</scope>
</reference>
<gene>
    <name evidence="14" type="primary">gb16942</name>
    <name evidence="14" type="ORF">PR202_gb16942</name>
</gene>
<keyword evidence="8" id="KW-0443">Lipid metabolism</keyword>
<reference evidence="14" key="1">
    <citation type="journal article" date="2018" name="DNA Res.">
        <title>Multiple hybrid de novo genome assembly of finger millet, an orphan allotetraploid crop.</title>
        <authorList>
            <person name="Hatakeyama M."/>
            <person name="Aluri S."/>
            <person name="Balachadran M.T."/>
            <person name="Sivarajan S.R."/>
            <person name="Patrignani A."/>
            <person name="Gruter S."/>
            <person name="Poveda L."/>
            <person name="Shimizu-Inatsugi R."/>
            <person name="Baeten J."/>
            <person name="Francoijs K.J."/>
            <person name="Nataraja K.N."/>
            <person name="Reddy Y.A.N."/>
            <person name="Phadnis S."/>
            <person name="Ravikumar R.L."/>
            <person name="Schlapbach R."/>
            <person name="Sreeman S.M."/>
            <person name="Shimizu K.K."/>
        </authorList>
    </citation>
    <scope>NUCLEOTIDE SEQUENCE</scope>
</reference>
<dbReference type="Pfam" id="PF00067">
    <property type="entry name" value="p450"/>
    <property type="match status" value="1"/>
</dbReference>
<dbReference type="SUPFAM" id="SSF48264">
    <property type="entry name" value="Cytochrome P450"/>
    <property type="match status" value="1"/>
</dbReference>
<sequence length="477" mass="52796">MASSNGHSGGSSSSTAPRAVPGSYGLPVIGNLRDRHDFYYRQGQDKYFESRIQQYGSTVLRINVPRGPFFTIDPKVVALLDAKSFTTLFDLDRVEKKDVLVGYVPPVSITGGYRILSYLDPSEPNHDKLKQLMFNLLHSRKDSVIPAFRSNFSSLLDGVNLQVGNGPVDFNKLNDVSAFQFLGEAFFGERPAPELFTSAGKWLLLMLSPLFSIGLPWIVEEPLLHSVPLPSILVRKDYKAFYDYVFKAGTKALDNAESMGFSREEACHNLVFMMGLNSYAAFKLMLPTILGSVAGSKDKSSLHARLATEVRAAMADAGGEVTIASVERMELVKSVVWEAVRLDPPVKYQYGHAKRDMEVESHDGVRYEVKKGEMLMGYQPCATRDPLVFGATAGEFVGDRFVGEEGRKLVKYVYWSMGGDEEPTVGNKQCPGKNFVMLVGRLFVVELFLRYDTFSVQFTKGPGGNKVAFTDVTKATS</sequence>
<accession>A0AAV5F283</accession>
<protein>
    <recommendedName>
        <fullName evidence="13">hydroperoxide dehydratase</fullName>
        <ecNumber evidence="13">4.2.1.92</ecNumber>
    </recommendedName>
</protein>
<evidence type="ECO:0000256" key="5">
    <source>
        <dbReference type="ARBA" id="ARBA00022767"/>
    </source>
</evidence>
<evidence type="ECO:0000256" key="2">
    <source>
        <dbReference type="ARBA" id="ARBA00022516"/>
    </source>
</evidence>
<dbReference type="EMBL" id="BQKI01000081">
    <property type="protein sequence ID" value="GJN28778.1"/>
    <property type="molecule type" value="Genomic_DNA"/>
</dbReference>
<keyword evidence="15" id="KW-1185">Reference proteome</keyword>
<dbReference type="GO" id="GO:0016705">
    <property type="term" value="F:oxidoreductase activity, acting on paired donors, with incorporation or reduction of molecular oxygen"/>
    <property type="evidence" value="ECO:0007669"/>
    <property type="project" value="InterPro"/>
</dbReference>
<evidence type="ECO:0000256" key="4">
    <source>
        <dbReference type="ARBA" id="ARBA00022723"/>
    </source>
</evidence>
<dbReference type="GO" id="GO:0004497">
    <property type="term" value="F:monooxygenase activity"/>
    <property type="evidence" value="ECO:0007669"/>
    <property type="project" value="InterPro"/>
</dbReference>
<keyword evidence="3" id="KW-0349">Heme</keyword>
<keyword evidence="2" id="KW-0444">Lipid biosynthesis</keyword>
<evidence type="ECO:0000313" key="15">
    <source>
        <dbReference type="Proteomes" id="UP001054889"/>
    </source>
</evidence>
<evidence type="ECO:0000256" key="9">
    <source>
        <dbReference type="ARBA" id="ARBA00023160"/>
    </source>
</evidence>
<keyword evidence="6" id="KW-0276">Fatty acid metabolism</keyword>
<evidence type="ECO:0000256" key="13">
    <source>
        <dbReference type="ARBA" id="ARBA00067081"/>
    </source>
</evidence>
<name>A0AAV5F283_ELECO</name>
<keyword evidence="9" id="KW-0275">Fatty acid biosynthesis</keyword>
<keyword evidence="5" id="KW-0925">Oxylipin biosynthesis</keyword>
<dbReference type="GO" id="GO:0005506">
    <property type="term" value="F:iron ion binding"/>
    <property type="evidence" value="ECO:0007669"/>
    <property type="project" value="InterPro"/>
</dbReference>
<dbReference type="CDD" id="cd11071">
    <property type="entry name" value="CYP74"/>
    <property type="match status" value="1"/>
</dbReference>
<comment type="pathway">
    <text evidence="12">Lipid metabolism; oxylipin biosynthesis.</text>
</comment>
<dbReference type="PANTHER" id="PTHR24286:SF302">
    <property type="entry name" value="ALLENE OXIDE SYNTHASE 2"/>
    <property type="match status" value="1"/>
</dbReference>
<evidence type="ECO:0000256" key="11">
    <source>
        <dbReference type="ARBA" id="ARBA00057103"/>
    </source>
</evidence>
<dbReference type="GO" id="GO:0006633">
    <property type="term" value="P:fatty acid biosynthetic process"/>
    <property type="evidence" value="ECO:0007669"/>
    <property type="project" value="UniProtKB-KW"/>
</dbReference>
<evidence type="ECO:0000256" key="6">
    <source>
        <dbReference type="ARBA" id="ARBA00022832"/>
    </source>
</evidence>
<dbReference type="GO" id="GO:0016125">
    <property type="term" value="P:sterol metabolic process"/>
    <property type="evidence" value="ECO:0007669"/>
    <property type="project" value="TreeGrafter"/>
</dbReference>
<organism evidence="14 15">
    <name type="scientific">Eleusine coracana subsp. coracana</name>
    <dbReference type="NCBI Taxonomy" id="191504"/>
    <lineage>
        <taxon>Eukaryota</taxon>
        <taxon>Viridiplantae</taxon>
        <taxon>Streptophyta</taxon>
        <taxon>Embryophyta</taxon>
        <taxon>Tracheophyta</taxon>
        <taxon>Spermatophyta</taxon>
        <taxon>Magnoliopsida</taxon>
        <taxon>Liliopsida</taxon>
        <taxon>Poales</taxon>
        <taxon>Poaceae</taxon>
        <taxon>PACMAD clade</taxon>
        <taxon>Chloridoideae</taxon>
        <taxon>Cynodonteae</taxon>
        <taxon>Eleusininae</taxon>
        <taxon>Eleusine</taxon>
    </lineage>
</organism>
<dbReference type="GO" id="GO:0031408">
    <property type="term" value="P:oxylipin biosynthetic process"/>
    <property type="evidence" value="ECO:0007669"/>
    <property type="project" value="UniProtKB-KW"/>
</dbReference>
<keyword evidence="4" id="KW-0479">Metal-binding</keyword>
<dbReference type="Proteomes" id="UP001054889">
    <property type="component" value="Unassembled WGS sequence"/>
</dbReference>
<dbReference type="Gene3D" id="1.10.630.10">
    <property type="entry name" value="Cytochrome P450"/>
    <property type="match status" value="1"/>
</dbReference>
<dbReference type="GO" id="GO:0020037">
    <property type="term" value="F:heme binding"/>
    <property type="evidence" value="ECO:0007669"/>
    <property type="project" value="InterPro"/>
</dbReference>
<dbReference type="EC" id="4.2.1.92" evidence="13"/>
<evidence type="ECO:0000256" key="10">
    <source>
        <dbReference type="ARBA" id="ARBA00023239"/>
    </source>
</evidence>
<comment type="function">
    <text evidence="11">Involved in the biosynthesis of jasmonic acid, a growth regulator that is implicated also as a signaling molecule in plant defense. Converts 13-hydroperoxylinolenic acid to 12,13-epoxylinolenic acid.</text>
</comment>
<evidence type="ECO:0000256" key="12">
    <source>
        <dbReference type="ARBA" id="ARBA00060657"/>
    </source>
</evidence>
<dbReference type="InterPro" id="IPR036396">
    <property type="entry name" value="Cyt_P450_sf"/>
</dbReference>
<evidence type="ECO:0000256" key="3">
    <source>
        <dbReference type="ARBA" id="ARBA00022617"/>
    </source>
</evidence>
<evidence type="ECO:0000256" key="7">
    <source>
        <dbReference type="ARBA" id="ARBA00023004"/>
    </source>
</evidence>
<dbReference type="GO" id="GO:0009978">
    <property type="term" value="F:allene oxide synthase activity"/>
    <property type="evidence" value="ECO:0007669"/>
    <property type="project" value="UniProtKB-EC"/>
</dbReference>
<dbReference type="FunFam" id="1.10.630.10:FF:000024">
    <property type="entry name" value="Allene oxide synthase, chloroplastic"/>
    <property type="match status" value="1"/>
</dbReference>
<dbReference type="InterPro" id="IPR001128">
    <property type="entry name" value="Cyt_P450"/>
</dbReference>
<dbReference type="AlphaFoldDB" id="A0AAV5F283"/>
<evidence type="ECO:0000256" key="1">
    <source>
        <dbReference type="ARBA" id="ARBA00010617"/>
    </source>
</evidence>
<proteinExistence type="inferred from homology"/>
<keyword evidence="7" id="KW-0408">Iron</keyword>
<comment type="similarity">
    <text evidence="1">Belongs to the cytochrome P450 family.</text>
</comment>
<dbReference type="PANTHER" id="PTHR24286">
    <property type="entry name" value="CYTOCHROME P450 26"/>
    <property type="match status" value="1"/>
</dbReference>
<keyword evidence="10" id="KW-0456">Lyase</keyword>
<evidence type="ECO:0000256" key="8">
    <source>
        <dbReference type="ARBA" id="ARBA00023098"/>
    </source>
</evidence>
<evidence type="ECO:0000313" key="14">
    <source>
        <dbReference type="EMBL" id="GJN28778.1"/>
    </source>
</evidence>